<sequence>MYMQTAGIYQVFVNLAGAEIFARQQPDTAGGESKIGSQDVESARVRQTARWTAGGAEPRRRYDCPSGTGSPVRLEPPAVVFPRCKHQGTAVPSRPHQAWIAGHDGGPPVAGVDLGGIHGCVAAALESRDIDADPALFASFSMWLFAARCRLLLERPPGVGLMYLDWTDWGYATSPPRWFPFDDRKVLNESLVHVEFLGQIDAVSPSSPVQIGPSSGPTDDEAEGNPDDQEDRLRTNAETALFLLRDSSPFESLGVFVSLLEDPRDPHGTRKRTSSFPAVQSAGLDSESKYQDVDAGVEDSSPSPSRSR</sequence>
<feature type="region of interest" description="Disordered" evidence="1">
    <location>
        <begin position="261"/>
        <end position="308"/>
    </location>
</feature>
<accession>A0A9W9II04</accession>
<proteinExistence type="predicted"/>
<feature type="compositionally biased region" description="Polar residues" evidence="1">
    <location>
        <begin position="204"/>
        <end position="217"/>
    </location>
</feature>
<organism evidence="2 3">
    <name type="scientific">Penicillium capsulatum</name>
    <dbReference type="NCBI Taxonomy" id="69766"/>
    <lineage>
        <taxon>Eukaryota</taxon>
        <taxon>Fungi</taxon>
        <taxon>Dikarya</taxon>
        <taxon>Ascomycota</taxon>
        <taxon>Pezizomycotina</taxon>
        <taxon>Eurotiomycetes</taxon>
        <taxon>Eurotiomycetidae</taxon>
        <taxon>Eurotiales</taxon>
        <taxon>Aspergillaceae</taxon>
        <taxon>Penicillium</taxon>
    </lineage>
</organism>
<evidence type="ECO:0000313" key="3">
    <source>
        <dbReference type="Proteomes" id="UP001146351"/>
    </source>
</evidence>
<feature type="region of interest" description="Disordered" evidence="1">
    <location>
        <begin position="204"/>
        <end position="232"/>
    </location>
</feature>
<dbReference type="AlphaFoldDB" id="A0A9W9II04"/>
<reference evidence="2" key="2">
    <citation type="journal article" date="2023" name="IMA Fungus">
        <title>Comparative genomic study of the Penicillium genus elucidates a diverse pangenome and 15 lateral gene transfer events.</title>
        <authorList>
            <person name="Petersen C."/>
            <person name="Sorensen T."/>
            <person name="Nielsen M.R."/>
            <person name="Sondergaard T.E."/>
            <person name="Sorensen J.L."/>
            <person name="Fitzpatrick D.A."/>
            <person name="Frisvad J.C."/>
            <person name="Nielsen K.L."/>
        </authorList>
    </citation>
    <scope>NUCLEOTIDE SEQUENCE</scope>
    <source>
        <strain evidence="2">IBT 21917</strain>
    </source>
</reference>
<gene>
    <name evidence="2" type="ORF">N7492_002120</name>
</gene>
<name>A0A9W9II04_9EURO</name>
<comment type="caution">
    <text evidence="2">The sequence shown here is derived from an EMBL/GenBank/DDBJ whole genome shotgun (WGS) entry which is preliminary data.</text>
</comment>
<protein>
    <submittedName>
        <fullName evidence="2">Uncharacterized protein</fullName>
    </submittedName>
</protein>
<evidence type="ECO:0000256" key="1">
    <source>
        <dbReference type="SAM" id="MobiDB-lite"/>
    </source>
</evidence>
<evidence type="ECO:0000313" key="2">
    <source>
        <dbReference type="EMBL" id="KAJ5178910.1"/>
    </source>
</evidence>
<feature type="region of interest" description="Disordered" evidence="1">
    <location>
        <begin position="26"/>
        <end position="68"/>
    </location>
</feature>
<reference evidence="2" key="1">
    <citation type="submission" date="2022-11" db="EMBL/GenBank/DDBJ databases">
        <authorList>
            <person name="Petersen C."/>
        </authorList>
    </citation>
    <scope>NUCLEOTIDE SEQUENCE</scope>
    <source>
        <strain evidence="2">IBT 21917</strain>
    </source>
</reference>
<dbReference type="Proteomes" id="UP001146351">
    <property type="component" value="Unassembled WGS sequence"/>
</dbReference>
<dbReference type="EMBL" id="JAPQKO010000002">
    <property type="protein sequence ID" value="KAJ5178910.1"/>
    <property type="molecule type" value="Genomic_DNA"/>
</dbReference>
<keyword evidence="3" id="KW-1185">Reference proteome</keyword>
<feature type="compositionally biased region" description="Acidic residues" evidence="1">
    <location>
        <begin position="218"/>
        <end position="230"/>
    </location>
</feature>